<evidence type="ECO:0000259" key="2">
    <source>
        <dbReference type="Pfam" id="PF22617"/>
    </source>
</evidence>
<dbReference type="STRING" id="1121322.SAMN02745136_04845"/>
<dbReference type="Proteomes" id="UP000184386">
    <property type="component" value="Unassembled WGS sequence"/>
</dbReference>
<dbReference type="PANTHER" id="PTHR42880:SF1">
    <property type="entry name" value="ISOPROPYLMALATE_HOMOCITRATE_CITRAMALATE SYNTHASE FAMILY PROTEIN"/>
    <property type="match status" value="1"/>
</dbReference>
<sequence>MLRIIDNTLTGFDHCLPSKEELQLFCRLLTEIGIDAIEISLSAYERMEQLPEEGKYILRMDYLEDMAEYPGFYRYTCHFYDNLENMIPEIQINDTRELIKLRALNHCKELRIAGLDDLMCNSSDKAMEEIRKSLPNTKIILNPENTYHCASALAVQWLLSYGSDATVSYAGHNNNGATEEVMMALRLAARHKTGKDFTVLPRLTALYEGITGKIIGNKKPVIGKSIFKVESGIHADAMSKNPAIYEAYEPACVGGRAELVIGKHSGSKAVRMKLEELKLPVPDDEGIQRILDFIKGICAVNRSSLCDEEFAEIAVKVGANERG</sequence>
<feature type="domain" description="2-isopropylmalate synthase/homocitrate synthase post-catalytic" evidence="2">
    <location>
        <begin position="221"/>
        <end position="298"/>
    </location>
</feature>
<dbReference type="AlphaFoldDB" id="A0A1M7AF79"/>
<accession>A0A1M7AF79</accession>
<dbReference type="OrthoDB" id="503431at2"/>
<dbReference type="GO" id="GO:0016740">
    <property type="term" value="F:transferase activity"/>
    <property type="evidence" value="ECO:0007669"/>
    <property type="project" value="UniProtKB-KW"/>
</dbReference>
<dbReference type="InterPro" id="IPR054691">
    <property type="entry name" value="LeuA/HCS_post-cat"/>
</dbReference>
<keyword evidence="1" id="KW-0808">Transferase</keyword>
<gene>
    <name evidence="3" type="ORF">SAMN02745136_04845</name>
</gene>
<proteinExistence type="predicted"/>
<protein>
    <submittedName>
        <fullName evidence="3">Homocitrate synthase NifV</fullName>
    </submittedName>
</protein>
<evidence type="ECO:0000313" key="4">
    <source>
        <dbReference type="Proteomes" id="UP000184386"/>
    </source>
</evidence>
<dbReference type="EMBL" id="FRAC01000032">
    <property type="protein sequence ID" value="SHL41360.1"/>
    <property type="molecule type" value="Genomic_DNA"/>
</dbReference>
<evidence type="ECO:0000256" key="1">
    <source>
        <dbReference type="ARBA" id="ARBA00022679"/>
    </source>
</evidence>
<dbReference type="Pfam" id="PF22617">
    <property type="entry name" value="HCS_D2"/>
    <property type="match status" value="1"/>
</dbReference>
<dbReference type="Gene3D" id="3.20.20.70">
    <property type="entry name" value="Aldolase class I"/>
    <property type="match status" value="1"/>
</dbReference>
<name>A0A1M7AF79_9FIRM</name>
<dbReference type="PANTHER" id="PTHR42880">
    <property type="entry name" value="HOMOCITRATE SYNTHASE"/>
    <property type="match status" value="1"/>
</dbReference>
<dbReference type="RefSeq" id="WP_073279772.1">
    <property type="nucleotide sequence ID" value="NZ_FRAC01000032.1"/>
</dbReference>
<organism evidence="3 4">
    <name type="scientific">Anaerocolumna jejuensis DSM 15929</name>
    <dbReference type="NCBI Taxonomy" id="1121322"/>
    <lineage>
        <taxon>Bacteria</taxon>
        <taxon>Bacillati</taxon>
        <taxon>Bacillota</taxon>
        <taxon>Clostridia</taxon>
        <taxon>Lachnospirales</taxon>
        <taxon>Lachnospiraceae</taxon>
        <taxon>Anaerocolumna</taxon>
    </lineage>
</organism>
<evidence type="ECO:0000313" key="3">
    <source>
        <dbReference type="EMBL" id="SHL41360.1"/>
    </source>
</evidence>
<dbReference type="InterPro" id="IPR013785">
    <property type="entry name" value="Aldolase_TIM"/>
</dbReference>
<keyword evidence="4" id="KW-1185">Reference proteome</keyword>
<reference evidence="3 4" key="1">
    <citation type="submission" date="2016-11" db="EMBL/GenBank/DDBJ databases">
        <authorList>
            <person name="Jaros S."/>
            <person name="Januszkiewicz K."/>
            <person name="Wedrychowicz H."/>
        </authorList>
    </citation>
    <scope>NUCLEOTIDE SEQUENCE [LARGE SCALE GENOMIC DNA]</scope>
    <source>
        <strain evidence="3 4">DSM 15929</strain>
    </source>
</reference>